<dbReference type="EMBL" id="FZQP02004100">
    <property type="protein sequence ID" value="VVC99362.1"/>
    <property type="molecule type" value="Genomic_DNA"/>
</dbReference>
<sequence length="146" mass="16794">MAKDPVDELTEFLQPEARVDLKHIALDYLLGLSGTDEGINFLVQKERVLSNIIELTEDTVEEISKNATLVLVNISANENGALEILKYKPTLKKNIIELFLGYVFDPNKKHADAVMKNMQMMRWTPFQYHYNTNQKKNNVKQISILE</sequence>
<organism evidence="1 2">
    <name type="scientific">Leptidea sinapis</name>
    <dbReference type="NCBI Taxonomy" id="189913"/>
    <lineage>
        <taxon>Eukaryota</taxon>
        <taxon>Metazoa</taxon>
        <taxon>Ecdysozoa</taxon>
        <taxon>Arthropoda</taxon>
        <taxon>Hexapoda</taxon>
        <taxon>Insecta</taxon>
        <taxon>Pterygota</taxon>
        <taxon>Neoptera</taxon>
        <taxon>Endopterygota</taxon>
        <taxon>Lepidoptera</taxon>
        <taxon>Glossata</taxon>
        <taxon>Ditrysia</taxon>
        <taxon>Papilionoidea</taxon>
        <taxon>Pieridae</taxon>
        <taxon>Dismorphiinae</taxon>
        <taxon>Leptidea</taxon>
    </lineage>
</organism>
<gene>
    <name evidence="1" type="ORF">LSINAPIS_LOCUS10254</name>
</gene>
<protein>
    <recommendedName>
        <fullName evidence="3">Protein HGH1 homolog</fullName>
    </recommendedName>
</protein>
<proteinExistence type="predicted"/>
<dbReference type="SUPFAM" id="SSF48371">
    <property type="entry name" value="ARM repeat"/>
    <property type="match status" value="1"/>
</dbReference>
<dbReference type="Proteomes" id="UP000324832">
    <property type="component" value="Unassembled WGS sequence"/>
</dbReference>
<evidence type="ECO:0000313" key="2">
    <source>
        <dbReference type="Proteomes" id="UP000324832"/>
    </source>
</evidence>
<evidence type="ECO:0008006" key="3">
    <source>
        <dbReference type="Google" id="ProtNLM"/>
    </source>
</evidence>
<accession>A0A5E4QP15</accession>
<dbReference type="AlphaFoldDB" id="A0A5E4QP15"/>
<reference evidence="1 2" key="1">
    <citation type="submission" date="2017-07" db="EMBL/GenBank/DDBJ databases">
        <authorList>
            <person name="Talla V."/>
            <person name="Backstrom N."/>
        </authorList>
    </citation>
    <scope>NUCLEOTIDE SEQUENCE [LARGE SCALE GENOMIC DNA]</scope>
</reference>
<evidence type="ECO:0000313" key="1">
    <source>
        <dbReference type="EMBL" id="VVC99362.1"/>
    </source>
</evidence>
<dbReference type="InterPro" id="IPR016024">
    <property type="entry name" value="ARM-type_fold"/>
</dbReference>
<name>A0A5E4QP15_9NEOP</name>
<keyword evidence="2" id="KW-1185">Reference proteome</keyword>